<accession>A0ABR9DML8</accession>
<feature type="transmembrane region" description="Helical" evidence="2">
    <location>
        <begin position="24"/>
        <end position="46"/>
    </location>
</feature>
<evidence type="ECO:0000256" key="1">
    <source>
        <dbReference type="SAM" id="MobiDB-lite"/>
    </source>
</evidence>
<feature type="compositionally biased region" description="Basic and acidic residues" evidence="1">
    <location>
        <begin position="234"/>
        <end position="248"/>
    </location>
</feature>
<dbReference type="RefSeq" id="WP_192277483.1">
    <property type="nucleotide sequence ID" value="NZ_JACZDF010000001.1"/>
</dbReference>
<keyword evidence="4" id="KW-1185">Reference proteome</keyword>
<gene>
    <name evidence="3" type="ORF">IGS67_02545</name>
</gene>
<evidence type="ECO:0000313" key="4">
    <source>
        <dbReference type="Proteomes" id="UP000642107"/>
    </source>
</evidence>
<feature type="transmembrane region" description="Helical" evidence="2">
    <location>
        <begin position="84"/>
        <end position="105"/>
    </location>
</feature>
<keyword evidence="2" id="KW-1133">Transmembrane helix</keyword>
<keyword evidence="2" id="KW-0472">Membrane</keyword>
<reference evidence="3 4" key="1">
    <citation type="submission" date="2020-09" db="EMBL/GenBank/DDBJ databases">
        <title>Flavimobilis rhizosphaerae sp. nov., isolated from rhizosphere soil of Spartina alterniflora.</title>
        <authorList>
            <person name="Hanqin C."/>
        </authorList>
    </citation>
    <scope>NUCLEOTIDE SEQUENCE [LARGE SCALE GENOMIC DNA]</scope>
    <source>
        <strain evidence="3 4">GY 10621</strain>
    </source>
</reference>
<sequence>MAFDRVRSAEDRLADSTWHRGERVGFWLTVATLGCFTFAWFGIHALRQFHTARRSVDESWAVVWGIVAGVSMSFGGGLDFSTDAAAAISVLVWAVRLGSLFHVYVDHTARMRDLADGEVARERSMIASVLGGPGGRGGPTAQGRPGPAVGGRFEVPASDPFAAGRPTTPTPPPATPRSPVRGRSWGRLGHGAPDPDSGRRLESPAPPPGPRATAGAPADGTPDAPVWVPGLEPIDPRDAVRGRRDGRGDPAAPPSGRVLDL</sequence>
<evidence type="ECO:0000256" key="2">
    <source>
        <dbReference type="SAM" id="Phobius"/>
    </source>
</evidence>
<feature type="compositionally biased region" description="Low complexity" evidence="1">
    <location>
        <begin position="211"/>
        <end position="225"/>
    </location>
</feature>
<organism evidence="3 4">
    <name type="scientific">Flavimobilis rhizosphaerae</name>
    <dbReference type="NCBI Taxonomy" id="2775421"/>
    <lineage>
        <taxon>Bacteria</taxon>
        <taxon>Bacillati</taxon>
        <taxon>Actinomycetota</taxon>
        <taxon>Actinomycetes</taxon>
        <taxon>Micrococcales</taxon>
        <taxon>Jonesiaceae</taxon>
        <taxon>Flavimobilis</taxon>
    </lineage>
</organism>
<name>A0ABR9DML8_9MICO</name>
<dbReference type="EMBL" id="JACZDF010000001">
    <property type="protein sequence ID" value="MBD9698373.1"/>
    <property type="molecule type" value="Genomic_DNA"/>
</dbReference>
<feature type="region of interest" description="Disordered" evidence="1">
    <location>
        <begin position="128"/>
        <end position="261"/>
    </location>
</feature>
<evidence type="ECO:0000313" key="3">
    <source>
        <dbReference type="EMBL" id="MBD9698373.1"/>
    </source>
</evidence>
<feature type="compositionally biased region" description="Gly residues" evidence="1">
    <location>
        <begin position="131"/>
        <end position="140"/>
    </location>
</feature>
<keyword evidence="2" id="KW-0812">Transmembrane</keyword>
<dbReference type="PROSITE" id="PS51257">
    <property type="entry name" value="PROKAR_LIPOPROTEIN"/>
    <property type="match status" value="1"/>
</dbReference>
<comment type="caution">
    <text evidence="3">The sequence shown here is derived from an EMBL/GenBank/DDBJ whole genome shotgun (WGS) entry which is preliminary data.</text>
</comment>
<evidence type="ECO:0008006" key="5">
    <source>
        <dbReference type="Google" id="ProtNLM"/>
    </source>
</evidence>
<protein>
    <recommendedName>
        <fullName evidence="5">DUF2637 domain-containing protein</fullName>
    </recommendedName>
</protein>
<proteinExistence type="predicted"/>
<feature type="transmembrane region" description="Helical" evidence="2">
    <location>
        <begin position="58"/>
        <end position="78"/>
    </location>
</feature>
<dbReference type="Proteomes" id="UP000642107">
    <property type="component" value="Unassembled WGS sequence"/>
</dbReference>